<evidence type="ECO:0000256" key="2">
    <source>
        <dbReference type="SAM" id="MobiDB-lite"/>
    </source>
</evidence>
<dbReference type="Proteomes" id="UP000238071">
    <property type="component" value="Unassembled WGS sequence"/>
</dbReference>
<dbReference type="InterPro" id="IPR023919">
    <property type="entry name" value="Nitrilase"/>
</dbReference>
<evidence type="ECO:0000259" key="3">
    <source>
        <dbReference type="PROSITE" id="PS50263"/>
    </source>
</evidence>
<proteinExistence type="inferred from homology"/>
<dbReference type="InterPro" id="IPR000132">
    <property type="entry name" value="Nitrilase/CN_hydratase_CS"/>
</dbReference>
<dbReference type="NCBIfam" id="TIGR04048">
    <property type="entry name" value="nitrile_sll0784"/>
    <property type="match status" value="1"/>
</dbReference>
<keyword evidence="5" id="KW-1185">Reference proteome</keyword>
<feature type="domain" description="CN hydrolase" evidence="3">
    <location>
        <begin position="7"/>
        <end position="273"/>
    </location>
</feature>
<organism evidence="4 5">
    <name type="scientific">Methylobacter tundripaludum</name>
    <dbReference type="NCBI Taxonomy" id="173365"/>
    <lineage>
        <taxon>Bacteria</taxon>
        <taxon>Pseudomonadati</taxon>
        <taxon>Pseudomonadota</taxon>
        <taxon>Gammaproteobacteria</taxon>
        <taxon>Methylococcales</taxon>
        <taxon>Methylococcaceae</taxon>
        <taxon>Methylobacter</taxon>
    </lineage>
</organism>
<evidence type="ECO:0000313" key="4">
    <source>
        <dbReference type="EMBL" id="PPK68652.1"/>
    </source>
</evidence>
<comment type="similarity">
    <text evidence="1">Belongs to the carbon-nitrogen hydrolase superfamily. Nitrilase family.</text>
</comment>
<dbReference type="EMBL" id="PTIY01000011">
    <property type="protein sequence ID" value="PPK68652.1"/>
    <property type="molecule type" value="Genomic_DNA"/>
</dbReference>
<dbReference type="InterPro" id="IPR003010">
    <property type="entry name" value="C-N_Hydrolase"/>
</dbReference>
<dbReference type="InterPro" id="IPR036526">
    <property type="entry name" value="C-N_Hydrolase_sf"/>
</dbReference>
<evidence type="ECO:0000256" key="1">
    <source>
        <dbReference type="ARBA" id="ARBA00008129"/>
    </source>
</evidence>
<dbReference type="PROSITE" id="PS00921">
    <property type="entry name" value="NITRIL_CHT_2"/>
    <property type="match status" value="1"/>
</dbReference>
<reference evidence="4 5" key="1">
    <citation type="submission" date="2018-02" db="EMBL/GenBank/DDBJ databases">
        <title>Subsurface microbial communities from deep shales in Ohio and West Virginia, USA.</title>
        <authorList>
            <person name="Wrighton K."/>
        </authorList>
    </citation>
    <scope>NUCLEOTIDE SEQUENCE [LARGE SCALE GENOMIC DNA]</scope>
    <source>
        <strain evidence="4 5">OWC-G53F</strain>
    </source>
</reference>
<feature type="compositionally biased region" description="Polar residues" evidence="2">
    <location>
        <begin position="373"/>
        <end position="384"/>
    </location>
</feature>
<dbReference type="AlphaFoldDB" id="A0A2S6GTS7"/>
<dbReference type="PROSITE" id="PS50263">
    <property type="entry name" value="CN_HYDROLASE"/>
    <property type="match status" value="1"/>
</dbReference>
<dbReference type="GO" id="GO:0000257">
    <property type="term" value="F:nitrilase activity"/>
    <property type="evidence" value="ECO:0007669"/>
    <property type="project" value="UniProtKB-ARBA"/>
</dbReference>
<evidence type="ECO:0000313" key="5">
    <source>
        <dbReference type="Proteomes" id="UP000238071"/>
    </source>
</evidence>
<dbReference type="RefSeq" id="WP_258076670.1">
    <property type="nucleotide sequence ID" value="NZ_PTIY01000011.1"/>
</dbReference>
<dbReference type="SUPFAM" id="SSF56317">
    <property type="entry name" value="Carbon-nitrogen hydrolase"/>
    <property type="match status" value="1"/>
</dbReference>
<feature type="region of interest" description="Disordered" evidence="2">
    <location>
        <begin position="334"/>
        <end position="384"/>
    </location>
</feature>
<dbReference type="PANTHER" id="PTHR46044:SF1">
    <property type="entry name" value="CN HYDROLASE DOMAIN-CONTAINING PROTEIN"/>
    <property type="match status" value="1"/>
</dbReference>
<dbReference type="Pfam" id="PF00795">
    <property type="entry name" value="CN_hydrolase"/>
    <property type="match status" value="1"/>
</dbReference>
<sequence length="384" mass="41648">MTSKKIVRAAAVQIAPVFDSATGTVDKVCQAISDAAKEGAQLVVFPETFVPYYPYFSFVLPPVAAGREHLKLYQHAPTVPGPATDAVAALARSLGVVVVLGVNERDHGSLYNTQLIFDESGNLALKRRKITPTYHERMIWGQGDASGLKVVETGIGRIGALACWEHYNPLARYALMAQHEEIHCSQFPGSLVGPIFAEQIEVTIRHHALESGCFVINATGWLSDEQIESVTPDPGLQKNLRGGCCTAIISPEGQHLAEPLRSGEGMVIADLDMSLITKRKRMMDSVGHYARPELLSLRINDKPAAPMFSDELNAIKPSPEGEGWVRGNENKEESLFNPPHPSLIMPDSPVRHPMGECKSAPGGFVPQGEGAKSTFSPKQRATQP</sequence>
<dbReference type="InterPro" id="IPR044149">
    <property type="entry name" value="Nitrilases_CHs"/>
</dbReference>
<dbReference type="Gene3D" id="3.60.110.10">
    <property type="entry name" value="Carbon-nitrogen hydrolase"/>
    <property type="match status" value="1"/>
</dbReference>
<dbReference type="CDD" id="cd07564">
    <property type="entry name" value="nitrilases_CHs"/>
    <property type="match status" value="1"/>
</dbReference>
<protein>
    <submittedName>
        <fullName evidence="4">Aliphatic nitrilase</fullName>
    </submittedName>
</protein>
<comment type="caution">
    <text evidence="4">The sequence shown here is derived from an EMBL/GenBank/DDBJ whole genome shotgun (WGS) entry which is preliminary data.</text>
</comment>
<dbReference type="PANTHER" id="PTHR46044">
    <property type="entry name" value="NITRILASE"/>
    <property type="match status" value="1"/>
</dbReference>
<dbReference type="PROSITE" id="PS50007">
    <property type="entry name" value="PIPLC_X_DOMAIN"/>
    <property type="match status" value="1"/>
</dbReference>
<name>A0A2S6GTS7_9GAMM</name>
<gene>
    <name evidence="4" type="ORF">B0F88_11160</name>
</gene>
<accession>A0A2S6GTS7</accession>